<comment type="caution">
    <text evidence="1">The sequence shown here is derived from an EMBL/GenBank/DDBJ whole genome shotgun (WGS) entry which is preliminary data.</text>
</comment>
<name>A0ABV9VSZ1_9ACTN</name>
<sequence>MAVEREVEREPVWRRNWLTVVLHGALLVPPTPRTRSATRDAPPLRLSCFWPGTK</sequence>
<dbReference type="Proteomes" id="UP001595912">
    <property type="component" value="Unassembled WGS sequence"/>
</dbReference>
<organism evidence="1 2">
    <name type="scientific">Dactylosporangium cerinum</name>
    <dbReference type="NCBI Taxonomy" id="1434730"/>
    <lineage>
        <taxon>Bacteria</taxon>
        <taxon>Bacillati</taxon>
        <taxon>Actinomycetota</taxon>
        <taxon>Actinomycetes</taxon>
        <taxon>Micromonosporales</taxon>
        <taxon>Micromonosporaceae</taxon>
        <taxon>Dactylosporangium</taxon>
    </lineage>
</organism>
<dbReference type="EMBL" id="JBHSIU010000018">
    <property type="protein sequence ID" value="MFC4999550.1"/>
    <property type="molecule type" value="Genomic_DNA"/>
</dbReference>
<keyword evidence="2" id="KW-1185">Reference proteome</keyword>
<reference evidence="2" key="1">
    <citation type="journal article" date="2019" name="Int. J. Syst. Evol. Microbiol.">
        <title>The Global Catalogue of Microorganisms (GCM) 10K type strain sequencing project: providing services to taxonomists for standard genome sequencing and annotation.</title>
        <authorList>
            <consortium name="The Broad Institute Genomics Platform"/>
            <consortium name="The Broad Institute Genome Sequencing Center for Infectious Disease"/>
            <person name="Wu L."/>
            <person name="Ma J."/>
        </authorList>
    </citation>
    <scope>NUCLEOTIDE SEQUENCE [LARGE SCALE GENOMIC DNA]</scope>
    <source>
        <strain evidence="2">CGMCC 4.7152</strain>
    </source>
</reference>
<evidence type="ECO:0000313" key="1">
    <source>
        <dbReference type="EMBL" id="MFC4999550.1"/>
    </source>
</evidence>
<dbReference type="RefSeq" id="WP_380116008.1">
    <property type="nucleotide sequence ID" value="NZ_JBHSIU010000018.1"/>
</dbReference>
<gene>
    <name evidence="1" type="ORF">ACFPIJ_17130</name>
</gene>
<accession>A0ABV9VSZ1</accession>
<evidence type="ECO:0000313" key="2">
    <source>
        <dbReference type="Proteomes" id="UP001595912"/>
    </source>
</evidence>
<proteinExistence type="predicted"/>
<protein>
    <submittedName>
        <fullName evidence="1">Uncharacterized protein</fullName>
    </submittedName>
</protein>